<dbReference type="Proteomes" id="UP001623660">
    <property type="component" value="Unassembled WGS sequence"/>
</dbReference>
<keyword evidence="2" id="KW-1185">Reference proteome</keyword>
<sequence>MLLDKQIFKEGMKELALAFTLDLKAEQMDVWYKYCQDLRESEFKKKINNCIKFCRHKPYIADLLDIKERDTFEPANAGAYEYV</sequence>
<comment type="caution">
    <text evidence="1">The sequence shown here is derived from an EMBL/GenBank/DDBJ whole genome shotgun (WGS) entry which is preliminary data.</text>
</comment>
<proteinExistence type="predicted"/>
<reference evidence="1 2" key="1">
    <citation type="submission" date="2024-11" db="EMBL/GenBank/DDBJ databases">
        <authorList>
            <person name="Heng Y.C."/>
            <person name="Lim A.C.H."/>
            <person name="Lee J.K.Y."/>
            <person name="Kittelmann S."/>
        </authorList>
    </citation>
    <scope>NUCLEOTIDE SEQUENCE [LARGE SCALE GENOMIC DNA]</scope>
    <source>
        <strain evidence="1 2">WILCCON 0269</strain>
    </source>
</reference>
<dbReference type="EMBL" id="JBJHZX010000018">
    <property type="protein sequence ID" value="MFL0196431.1"/>
    <property type="molecule type" value="Genomic_DNA"/>
</dbReference>
<gene>
    <name evidence="1" type="ORF">ACJDU8_12820</name>
</gene>
<evidence type="ECO:0008006" key="3">
    <source>
        <dbReference type="Google" id="ProtNLM"/>
    </source>
</evidence>
<protein>
    <recommendedName>
        <fullName evidence="3">Replicative helicase inhibitor G39P N-terminal domain-containing protein</fullName>
    </recommendedName>
</protein>
<evidence type="ECO:0000313" key="1">
    <source>
        <dbReference type="EMBL" id="MFL0196431.1"/>
    </source>
</evidence>
<evidence type="ECO:0000313" key="2">
    <source>
        <dbReference type="Proteomes" id="UP001623660"/>
    </source>
</evidence>
<organism evidence="1 2">
    <name type="scientific">Candidatus Clostridium eludens</name>
    <dbReference type="NCBI Taxonomy" id="3381663"/>
    <lineage>
        <taxon>Bacteria</taxon>
        <taxon>Bacillati</taxon>
        <taxon>Bacillota</taxon>
        <taxon>Clostridia</taxon>
        <taxon>Eubacteriales</taxon>
        <taxon>Clostridiaceae</taxon>
        <taxon>Clostridium</taxon>
    </lineage>
</organism>
<dbReference type="RefSeq" id="WP_406792543.1">
    <property type="nucleotide sequence ID" value="NZ_JBJHZX010000018.1"/>
</dbReference>
<name>A0ABW8SMI8_9CLOT</name>
<accession>A0ABW8SMI8</accession>